<evidence type="ECO:0000313" key="1">
    <source>
        <dbReference type="EMBL" id="CAI9589966.1"/>
    </source>
</evidence>
<gene>
    <name evidence="1" type="ORF">SPARVUS_LOCUS10969098</name>
</gene>
<reference evidence="1" key="1">
    <citation type="submission" date="2023-05" db="EMBL/GenBank/DDBJ databases">
        <authorList>
            <person name="Stuckert A."/>
        </authorList>
    </citation>
    <scope>NUCLEOTIDE SEQUENCE</scope>
</reference>
<protein>
    <submittedName>
        <fullName evidence="1">Uncharacterized protein</fullName>
    </submittedName>
</protein>
<dbReference type="Proteomes" id="UP001162483">
    <property type="component" value="Unassembled WGS sequence"/>
</dbReference>
<accession>A0ABN9F2V9</accession>
<sequence length="48" mass="5026">MQSLIVVPGGVWSCEGECLSLCCWGKGAVVGLGWGGWCWSVSGSLHWG</sequence>
<organism evidence="1 2">
    <name type="scientific">Staurois parvus</name>
    <dbReference type="NCBI Taxonomy" id="386267"/>
    <lineage>
        <taxon>Eukaryota</taxon>
        <taxon>Metazoa</taxon>
        <taxon>Chordata</taxon>
        <taxon>Craniata</taxon>
        <taxon>Vertebrata</taxon>
        <taxon>Euteleostomi</taxon>
        <taxon>Amphibia</taxon>
        <taxon>Batrachia</taxon>
        <taxon>Anura</taxon>
        <taxon>Neobatrachia</taxon>
        <taxon>Ranoidea</taxon>
        <taxon>Ranidae</taxon>
        <taxon>Staurois</taxon>
    </lineage>
</organism>
<feature type="non-terminal residue" evidence="1">
    <location>
        <position position="48"/>
    </location>
</feature>
<keyword evidence="2" id="KW-1185">Reference proteome</keyword>
<dbReference type="EMBL" id="CATNWA010016108">
    <property type="protein sequence ID" value="CAI9589966.1"/>
    <property type="molecule type" value="Genomic_DNA"/>
</dbReference>
<name>A0ABN9F2V9_9NEOB</name>
<evidence type="ECO:0000313" key="2">
    <source>
        <dbReference type="Proteomes" id="UP001162483"/>
    </source>
</evidence>
<proteinExistence type="predicted"/>
<comment type="caution">
    <text evidence="1">The sequence shown here is derived from an EMBL/GenBank/DDBJ whole genome shotgun (WGS) entry which is preliminary data.</text>
</comment>